<dbReference type="SUPFAM" id="SSF56219">
    <property type="entry name" value="DNase I-like"/>
    <property type="match status" value="1"/>
</dbReference>
<keyword evidence="4 9" id="KW-0479">Metal-binding</keyword>
<comment type="cofactor">
    <cofactor evidence="9">
        <name>Mg(2+)</name>
        <dbReference type="ChEBI" id="CHEBI:18420"/>
    </cofactor>
    <cofactor evidence="9">
        <name>Mn(2+)</name>
        <dbReference type="ChEBI" id="CHEBI:29035"/>
    </cofactor>
    <text evidence="9">Probably binds two magnesium or manganese ions per subunit.</text>
</comment>
<keyword evidence="5" id="KW-0227">DNA damage</keyword>
<evidence type="ECO:0000313" key="12">
    <source>
        <dbReference type="Proteomes" id="UP000694402"/>
    </source>
</evidence>
<feature type="binding site" evidence="9">
    <location>
        <position position="48"/>
    </location>
    <ligand>
        <name>Mg(2+)</name>
        <dbReference type="ChEBI" id="CHEBI:18420"/>
        <label>1</label>
    </ligand>
</feature>
<keyword evidence="7 9" id="KW-0460">Magnesium</keyword>
<dbReference type="PANTHER" id="PTHR22748:SF23">
    <property type="entry name" value="EXODEOXYRIBONUCLEASE III"/>
    <property type="match status" value="1"/>
</dbReference>
<proteinExistence type="inferred from homology"/>
<reference evidence="11" key="3">
    <citation type="submission" date="2025-09" db="UniProtKB">
        <authorList>
            <consortium name="Ensembl"/>
        </authorList>
    </citation>
    <scope>IDENTIFICATION</scope>
</reference>
<dbReference type="InterPro" id="IPR005135">
    <property type="entry name" value="Endo/exonuclease/phosphatase"/>
</dbReference>
<dbReference type="GO" id="GO:0003906">
    <property type="term" value="F:DNA-(apurinic or apyrimidinic site) endonuclease activity"/>
    <property type="evidence" value="ECO:0007669"/>
    <property type="project" value="TreeGrafter"/>
</dbReference>
<evidence type="ECO:0000259" key="10">
    <source>
        <dbReference type="Pfam" id="PF03372"/>
    </source>
</evidence>
<evidence type="ECO:0000256" key="2">
    <source>
        <dbReference type="ARBA" id="ARBA00007092"/>
    </source>
</evidence>
<protein>
    <recommendedName>
        <fullName evidence="3">exodeoxyribonuclease III</fullName>
        <ecNumber evidence="3">3.1.11.2</ecNumber>
    </recommendedName>
</protein>
<organism evidence="11 12">
    <name type="scientific">Oncorhynchus tshawytscha</name>
    <name type="common">Chinook salmon</name>
    <name type="synonym">Salmo tshawytscha</name>
    <dbReference type="NCBI Taxonomy" id="74940"/>
    <lineage>
        <taxon>Eukaryota</taxon>
        <taxon>Metazoa</taxon>
        <taxon>Chordata</taxon>
        <taxon>Craniata</taxon>
        <taxon>Vertebrata</taxon>
        <taxon>Euteleostomi</taxon>
        <taxon>Actinopterygii</taxon>
        <taxon>Neopterygii</taxon>
        <taxon>Teleostei</taxon>
        <taxon>Protacanthopterygii</taxon>
        <taxon>Salmoniformes</taxon>
        <taxon>Salmonidae</taxon>
        <taxon>Salmoninae</taxon>
        <taxon>Oncorhynchus</taxon>
    </lineage>
</organism>
<evidence type="ECO:0000256" key="4">
    <source>
        <dbReference type="ARBA" id="ARBA00022723"/>
    </source>
</evidence>
<dbReference type="GO" id="GO:0006284">
    <property type="term" value="P:base-excision repair"/>
    <property type="evidence" value="ECO:0007669"/>
    <property type="project" value="TreeGrafter"/>
</dbReference>
<dbReference type="CDD" id="cd09076">
    <property type="entry name" value="L1-EN"/>
    <property type="match status" value="1"/>
</dbReference>
<dbReference type="Ensembl" id="ENSOTST00005015737.2">
    <property type="protein sequence ID" value="ENSOTSP00005117303.1"/>
    <property type="gene ID" value="ENSOTSG00005007271.2"/>
</dbReference>
<dbReference type="GO" id="GO:0008311">
    <property type="term" value="F:double-stranded DNA 3'-5' DNA exonuclease activity"/>
    <property type="evidence" value="ECO:0007669"/>
    <property type="project" value="UniProtKB-EC"/>
</dbReference>
<evidence type="ECO:0000256" key="5">
    <source>
        <dbReference type="ARBA" id="ARBA00022763"/>
    </source>
</evidence>
<evidence type="ECO:0000256" key="8">
    <source>
        <dbReference type="ARBA" id="ARBA00023204"/>
    </source>
</evidence>
<dbReference type="GeneTree" id="ENSGT01110000267946"/>
<dbReference type="InterPro" id="IPR036691">
    <property type="entry name" value="Endo/exonu/phosph_ase_sf"/>
</dbReference>
<reference evidence="11" key="2">
    <citation type="submission" date="2025-08" db="UniProtKB">
        <authorList>
            <consortium name="Ensembl"/>
        </authorList>
    </citation>
    <scope>IDENTIFICATION</scope>
</reference>
<evidence type="ECO:0000313" key="11">
    <source>
        <dbReference type="Ensembl" id="ENSOTSP00005117303.1"/>
    </source>
</evidence>
<dbReference type="PANTHER" id="PTHR22748">
    <property type="entry name" value="AP ENDONUCLEASE"/>
    <property type="match status" value="1"/>
</dbReference>
<dbReference type="AlphaFoldDB" id="A0AAZ3PMB9"/>
<dbReference type="GO" id="GO:0008081">
    <property type="term" value="F:phosphoric diester hydrolase activity"/>
    <property type="evidence" value="ECO:0007669"/>
    <property type="project" value="TreeGrafter"/>
</dbReference>
<reference evidence="12" key="1">
    <citation type="journal article" date="2018" name="PLoS ONE">
        <title>Chinook salmon (Oncorhynchus tshawytscha) genome and transcriptome.</title>
        <authorList>
            <person name="Christensen K.A."/>
            <person name="Leong J.S."/>
            <person name="Sakhrani D."/>
            <person name="Biagi C.A."/>
            <person name="Minkley D.R."/>
            <person name="Withler R.E."/>
            <person name="Rondeau E.B."/>
            <person name="Koop B.F."/>
            <person name="Devlin R.H."/>
        </authorList>
    </citation>
    <scope>NUCLEOTIDE SEQUENCE [LARGE SCALE GENOMIC DNA]</scope>
</reference>
<evidence type="ECO:0000256" key="6">
    <source>
        <dbReference type="ARBA" id="ARBA00022801"/>
    </source>
</evidence>
<evidence type="ECO:0000256" key="1">
    <source>
        <dbReference type="ARBA" id="ARBA00000493"/>
    </source>
</evidence>
<dbReference type="EC" id="3.1.11.2" evidence="3"/>
<feature type="domain" description="Endonuclease/exonuclease/phosphatase" evidence="10">
    <location>
        <begin position="16"/>
        <end position="146"/>
    </location>
</feature>
<accession>A0AAZ3PMB9</accession>
<dbReference type="GO" id="GO:0046872">
    <property type="term" value="F:metal ion binding"/>
    <property type="evidence" value="ECO:0007669"/>
    <property type="project" value="UniProtKB-KW"/>
</dbReference>
<comment type="similarity">
    <text evidence="2">Belongs to the DNA repair enzymes AP/ExoA family.</text>
</comment>
<sequence length="208" mass="24144">MGYRRSRVVCGEISIASYNCNGLADNKKRQSVFTWLKEKEYNIYCLQETHSIVLDEVLWKKNRGGEIYFSHGQRNSKGVTVLINNNIDPNVQIVQTDPQGRWIILNMLLDNKQIWLINLYGPNNDDPTTLDSIIMVGDFNTVLNTSMDRKGNHTTNYPPRALKEIMNVMDILELVDIWRLKYPDLVRYTWRSVDRGQNAVGSSHNWHT</sequence>
<evidence type="ECO:0000256" key="7">
    <source>
        <dbReference type="ARBA" id="ARBA00022842"/>
    </source>
</evidence>
<dbReference type="Pfam" id="PF03372">
    <property type="entry name" value="Exo_endo_phos"/>
    <property type="match status" value="1"/>
</dbReference>
<keyword evidence="8" id="KW-0234">DNA repair</keyword>
<feature type="binding site" evidence="9">
    <location>
        <position position="19"/>
    </location>
    <ligand>
        <name>Mg(2+)</name>
        <dbReference type="ChEBI" id="CHEBI:18420"/>
        <label>1</label>
    </ligand>
</feature>
<comment type="catalytic activity">
    <reaction evidence="1">
        <text>Exonucleolytic cleavage in the 3'- to 5'-direction to yield nucleoside 5'-phosphates.</text>
        <dbReference type="EC" id="3.1.11.2"/>
    </reaction>
</comment>
<dbReference type="GO" id="GO:0005634">
    <property type="term" value="C:nucleus"/>
    <property type="evidence" value="ECO:0007669"/>
    <property type="project" value="TreeGrafter"/>
</dbReference>
<dbReference type="Proteomes" id="UP000694402">
    <property type="component" value="Unassembled WGS sequence"/>
</dbReference>
<keyword evidence="6" id="KW-0378">Hydrolase</keyword>
<evidence type="ECO:0000256" key="3">
    <source>
        <dbReference type="ARBA" id="ARBA00012115"/>
    </source>
</evidence>
<dbReference type="InterPro" id="IPR004808">
    <property type="entry name" value="AP_endonuc_1"/>
</dbReference>
<dbReference type="Gene3D" id="3.60.10.10">
    <property type="entry name" value="Endonuclease/exonuclease/phosphatase"/>
    <property type="match status" value="1"/>
</dbReference>
<keyword evidence="9" id="KW-0464">Manganese</keyword>
<evidence type="ECO:0000256" key="9">
    <source>
        <dbReference type="PIRSR" id="PIRSR604808-2"/>
    </source>
</evidence>
<keyword evidence="12" id="KW-1185">Reference proteome</keyword>
<name>A0AAZ3PMB9_ONCTS</name>